<evidence type="ECO:0000313" key="1">
    <source>
        <dbReference type="EMBL" id="EIY36408.1"/>
    </source>
</evidence>
<gene>
    <name evidence="1" type="ORF">HMPREF1065_02878</name>
</gene>
<dbReference type="PATRIC" id="fig|997877.3.peg.3031"/>
<reference evidence="1 2" key="1">
    <citation type="submission" date="2012-02" db="EMBL/GenBank/DDBJ databases">
        <title>The Genome Sequence of Bacteroides dorei CL03T12C01.</title>
        <authorList>
            <consortium name="The Broad Institute Genome Sequencing Platform"/>
            <person name="Earl A."/>
            <person name="Ward D."/>
            <person name="Feldgarden M."/>
            <person name="Gevers D."/>
            <person name="Zitomersky N.L."/>
            <person name="Coyne M.J."/>
            <person name="Comstock L.E."/>
            <person name="Young S.K."/>
            <person name="Zeng Q."/>
            <person name="Gargeya S."/>
            <person name="Fitzgerald M."/>
            <person name="Haas B."/>
            <person name="Abouelleil A."/>
            <person name="Alvarado L."/>
            <person name="Arachchi H.M."/>
            <person name="Berlin A."/>
            <person name="Chapman S.B."/>
            <person name="Gearin G."/>
            <person name="Goldberg J."/>
            <person name="Griggs A."/>
            <person name="Gujja S."/>
            <person name="Hansen M."/>
            <person name="Heiman D."/>
            <person name="Howarth C."/>
            <person name="Larimer J."/>
            <person name="Lui A."/>
            <person name="MacDonald P.J.P."/>
            <person name="McCowen C."/>
            <person name="Montmayeur A."/>
            <person name="Murphy C."/>
            <person name="Neiman D."/>
            <person name="Pearson M."/>
            <person name="Priest M."/>
            <person name="Roberts A."/>
            <person name="Saif S."/>
            <person name="Shea T."/>
            <person name="Sisk P."/>
            <person name="Stolte C."/>
            <person name="Sykes S."/>
            <person name="Wortman J."/>
            <person name="Nusbaum C."/>
            <person name="Birren B."/>
        </authorList>
    </citation>
    <scope>NUCLEOTIDE SEQUENCE [LARGE SCALE GENOMIC DNA]</scope>
    <source>
        <strain evidence="1 2">CL03T12C01</strain>
    </source>
</reference>
<organism evidence="1 2">
    <name type="scientific">Phocaeicola dorei CL03T12C01</name>
    <dbReference type="NCBI Taxonomy" id="997877"/>
    <lineage>
        <taxon>Bacteria</taxon>
        <taxon>Pseudomonadati</taxon>
        <taxon>Bacteroidota</taxon>
        <taxon>Bacteroidia</taxon>
        <taxon>Bacteroidales</taxon>
        <taxon>Bacteroidaceae</taxon>
        <taxon>Phocaeicola</taxon>
    </lineage>
</organism>
<dbReference type="AlphaFoldDB" id="I9R3B3"/>
<proteinExistence type="predicted"/>
<accession>I9R3B3</accession>
<comment type="caution">
    <text evidence="1">The sequence shown here is derived from an EMBL/GenBank/DDBJ whole genome shotgun (WGS) entry which is preliminary data.</text>
</comment>
<evidence type="ECO:0008006" key="3">
    <source>
        <dbReference type="Google" id="ProtNLM"/>
    </source>
</evidence>
<sequence>MVKKLDGEKNLCERELLEKILGIVEKQLQLPSPSKTGGCCLYDNKSLMEKLNIKEKYLKKLRDNGYLGYSREGDKYWYTQEDVDRFLRHFHYEAFAIGNELPKQEGGGYV</sequence>
<dbReference type="HOGENOM" id="CLU_2165875_0_0_10"/>
<dbReference type="EMBL" id="AGXI01000018">
    <property type="protein sequence ID" value="EIY36408.1"/>
    <property type="molecule type" value="Genomic_DNA"/>
</dbReference>
<dbReference type="SUPFAM" id="SSF46955">
    <property type="entry name" value="Putative DNA-binding domain"/>
    <property type="match status" value="1"/>
</dbReference>
<dbReference type="RefSeq" id="WP_007855107.1">
    <property type="nucleotide sequence ID" value="NZ_CP011531.1"/>
</dbReference>
<name>I9R3B3_9BACT</name>
<dbReference type="InterPro" id="IPR009061">
    <property type="entry name" value="DNA-bd_dom_put_sf"/>
</dbReference>
<dbReference type="Proteomes" id="UP000004019">
    <property type="component" value="Unassembled WGS sequence"/>
</dbReference>
<evidence type="ECO:0000313" key="2">
    <source>
        <dbReference type="Proteomes" id="UP000004019"/>
    </source>
</evidence>
<protein>
    <recommendedName>
        <fullName evidence="3">Helix-turn-helix domain-containing protein</fullName>
    </recommendedName>
</protein>